<keyword evidence="2 4" id="KW-0328">Glycosyltransferase</keyword>
<reference evidence="5" key="1">
    <citation type="submission" date="2022-12" db="EMBL/GenBank/DDBJ databases">
        <title>Draft genome assemblies for two species of Escallonia (Escalloniales).</title>
        <authorList>
            <person name="Chanderbali A."/>
            <person name="Dervinis C."/>
            <person name="Anghel I."/>
            <person name="Soltis D."/>
            <person name="Soltis P."/>
            <person name="Zapata F."/>
        </authorList>
    </citation>
    <scope>NUCLEOTIDE SEQUENCE</scope>
    <source>
        <strain evidence="5">UCBG92.1500</strain>
        <tissue evidence="5">Leaf</tissue>
    </source>
</reference>
<dbReference type="FunFam" id="3.40.50.2000:FF:000060">
    <property type="entry name" value="Glycosyltransferase"/>
    <property type="match status" value="1"/>
</dbReference>
<dbReference type="CDD" id="cd03784">
    <property type="entry name" value="GT1_Gtf-like"/>
    <property type="match status" value="1"/>
</dbReference>
<dbReference type="Gene3D" id="3.40.50.2000">
    <property type="entry name" value="Glycogen Phosphorylase B"/>
    <property type="match status" value="1"/>
</dbReference>
<comment type="caution">
    <text evidence="5">The sequence shown here is derived from an EMBL/GenBank/DDBJ whole genome shotgun (WGS) entry which is preliminary data.</text>
</comment>
<dbReference type="AlphaFoldDB" id="A0AA88UI37"/>
<evidence type="ECO:0000256" key="1">
    <source>
        <dbReference type="ARBA" id="ARBA00009995"/>
    </source>
</evidence>
<dbReference type="PANTHER" id="PTHR48044">
    <property type="entry name" value="GLYCOSYLTRANSFERASE"/>
    <property type="match status" value="1"/>
</dbReference>
<organism evidence="5 6">
    <name type="scientific">Escallonia rubra</name>
    <dbReference type="NCBI Taxonomy" id="112253"/>
    <lineage>
        <taxon>Eukaryota</taxon>
        <taxon>Viridiplantae</taxon>
        <taxon>Streptophyta</taxon>
        <taxon>Embryophyta</taxon>
        <taxon>Tracheophyta</taxon>
        <taxon>Spermatophyta</taxon>
        <taxon>Magnoliopsida</taxon>
        <taxon>eudicotyledons</taxon>
        <taxon>Gunneridae</taxon>
        <taxon>Pentapetalae</taxon>
        <taxon>asterids</taxon>
        <taxon>campanulids</taxon>
        <taxon>Escalloniales</taxon>
        <taxon>Escalloniaceae</taxon>
        <taxon>Escallonia</taxon>
    </lineage>
</organism>
<evidence type="ECO:0000313" key="5">
    <source>
        <dbReference type="EMBL" id="KAK2985814.1"/>
    </source>
</evidence>
<dbReference type="Pfam" id="PF00201">
    <property type="entry name" value="UDPGT"/>
    <property type="match status" value="1"/>
</dbReference>
<protein>
    <submittedName>
        <fullName evidence="5">Uncharacterized protein</fullName>
    </submittedName>
</protein>
<sequence length="247" mass="28036">MEVTSYEFKQGKDDFWLKDLFDSYAQAPYRQIGSRLRDGVDFWHRQRDPAVEWRQIMDRQSGSGKAVSRWLTGEEKKRDPSLVTQLMASDKGDVFEGEERKTELPRGYEERIEGKGMVVRDWAPQLEILGHPSTGGFMSHCGWNSCMESITLGVPIAAWPMHSDQPRNAVLITRALKIGIAVKDWALRDDLVTSSTVKKAVRRLMASQEGTDIRKSAREMCGAVRTTVDEGGVTRMELESFIAHITR</sequence>
<keyword evidence="6" id="KW-1185">Reference proteome</keyword>
<accession>A0AA88UI37</accession>
<dbReference type="PANTHER" id="PTHR48044:SF22">
    <property type="entry name" value="GLYCOSYLTRANSFERASE"/>
    <property type="match status" value="1"/>
</dbReference>
<dbReference type="GO" id="GO:0008194">
    <property type="term" value="F:UDP-glycosyltransferase activity"/>
    <property type="evidence" value="ECO:0007669"/>
    <property type="project" value="InterPro"/>
</dbReference>
<comment type="similarity">
    <text evidence="1 4">Belongs to the UDP-glycosyltransferase family.</text>
</comment>
<dbReference type="InterPro" id="IPR002213">
    <property type="entry name" value="UDP_glucos_trans"/>
</dbReference>
<evidence type="ECO:0000256" key="4">
    <source>
        <dbReference type="RuleBase" id="RU003718"/>
    </source>
</evidence>
<name>A0AA88UI37_9ASTE</name>
<proteinExistence type="inferred from homology"/>
<keyword evidence="3 4" id="KW-0808">Transferase</keyword>
<gene>
    <name evidence="5" type="ORF">RJ640_019310</name>
</gene>
<evidence type="ECO:0000256" key="3">
    <source>
        <dbReference type="ARBA" id="ARBA00022679"/>
    </source>
</evidence>
<dbReference type="Proteomes" id="UP001187471">
    <property type="component" value="Unassembled WGS sequence"/>
</dbReference>
<dbReference type="SUPFAM" id="SSF53756">
    <property type="entry name" value="UDP-Glycosyltransferase/glycogen phosphorylase"/>
    <property type="match status" value="1"/>
</dbReference>
<dbReference type="GO" id="GO:0016138">
    <property type="term" value="P:glycoside biosynthetic process"/>
    <property type="evidence" value="ECO:0007669"/>
    <property type="project" value="UniProtKB-ARBA"/>
</dbReference>
<evidence type="ECO:0000313" key="6">
    <source>
        <dbReference type="Proteomes" id="UP001187471"/>
    </source>
</evidence>
<dbReference type="EMBL" id="JAVXUO010001119">
    <property type="protein sequence ID" value="KAK2985814.1"/>
    <property type="molecule type" value="Genomic_DNA"/>
</dbReference>
<dbReference type="InterPro" id="IPR035595">
    <property type="entry name" value="UDP_glycos_trans_CS"/>
</dbReference>
<dbReference type="PROSITE" id="PS00375">
    <property type="entry name" value="UDPGT"/>
    <property type="match status" value="1"/>
</dbReference>
<evidence type="ECO:0000256" key="2">
    <source>
        <dbReference type="ARBA" id="ARBA00022676"/>
    </source>
</evidence>